<dbReference type="GeneID" id="9616943"/>
<proteinExistence type="predicted"/>
<dbReference type="RefSeq" id="XP_002953787.1">
    <property type="nucleotide sequence ID" value="XM_002953741.1"/>
</dbReference>
<feature type="region of interest" description="Disordered" evidence="1">
    <location>
        <begin position="26"/>
        <end position="85"/>
    </location>
</feature>
<keyword evidence="2" id="KW-0472">Membrane</keyword>
<name>D8U595_VOLCA</name>
<feature type="transmembrane region" description="Helical" evidence="2">
    <location>
        <begin position="830"/>
        <end position="851"/>
    </location>
</feature>
<sequence length="893" mass="93436">MASRIRIIDGGLEVSAATESLQTAQALPGAGGGDLDARQQEVGDNSDRCSGSPGIPSAAGPSTPTLGREFSPLPQQRPLRAETPPYDPVLSLSTEWYELHGVGLTDIAPDGLERLNEAVRIYTARQLVGACVRLDSSKSILHVILDTVDLRVTPSAATGGAAGFSLATRRRPAVAASERRKAAEWWDCGSAGAAGWDNWLGTGVGRRVNVEFGPDAELGMVRLRAALLRRSWLSLRGWGQWLRSATLRMAASLATLDQTLGTFSSAPTSSRIRSGSNSRRGGSSTCRRRLMRGMSSEVVLGGEAASIVDVDGSAAHALHGKVLAGRITSVAPRVVLLGPHGGGHQCQLPSATASDSQWLPGSTAAAAAAHIQVTATVCHARPSHPLGIPEGGKVHLSSASTLARRVDPPCGPGESSSPAASCGNCSGPTLEILLRHGRSFAGTCTLSTEVEGSSGAVQGGPSARSLKASHSAQLQDVKVLRQEIRLAEDCVMSESAAGGLRALQLAPGAGMLGPGLLLLESLARPAGQIASAAQRPGPVVLLDDPWVVEELHAAFAGKQAAMTCSAANSDDLFVDLGVFLQHVADLRRAARPVLAFVEAGRLRHGPMPPCCCRCRQRAQESPQPAYVPAESVSADGKLLASSDAAMRTPASAAAEAASGPPVPECVACGFIRLRGALHQYLSTPMALHLGERLLRHATASGWTRTSSYISRCLVDLQRVDVLVSAVQSQPGSRLSFLHQGRPWISGRRGLSKLSDSRHAVAGLLALSHEYVKSNLLQGLRALLLRTTGIVRLFVCSAMILLVATTLQVHYGPLMSAVIRLYGVVPPRGFGHLQLLLLNALVITGIALAFLLRCPAFIAGVIAGAGKMSGNLYRVASLAGMNVVSCLCRLPHIR</sequence>
<dbReference type="InParanoid" id="D8U595"/>
<dbReference type="Proteomes" id="UP000001058">
    <property type="component" value="Unassembled WGS sequence"/>
</dbReference>
<accession>D8U595</accession>
<dbReference type="AlphaFoldDB" id="D8U595"/>
<dbReference type="EMBL" id="GL378359">
    <property type="protein sequence ID" value="EFJ45111.1"/>
    <property type="molecule type" value="Genomic_DNA"/>
</dbReference>
<gene>
    <name evidence="3" type="ORF">VOLCADRAFT_106126</name>
</gene>
<protein>
    <submittedName>
        <fullName evidence="3">Uncharacterized protein</fullName>
    </submittedName>
</protein>
<keyword evidence="4" id="KW-1185">Reference proteome</keyword>
<evidence type="ECO:0000256" key="2">
    <source>
        <dbReference type="SAM" id="Phobius"/>
    </source>
</evidence>
<evidence type="ECO:0000256" key="1">
    <source>
        <dbReference type="SAM" id="MobiDB-lite"/>
    </source>
</evidence>
<dbReference type="KEGG" id="vcn:VOLCADRAFT_106126"/>
<feature type="region of interest" description="Disordered" evidence="1">
    <location>
        <begin position="265"/>
        <end position="285"/>
    </location>
</feature>
<feature type="compositionally biased region" description="Basic and acidic residues" evidence="1">
    <location>
        <begin position="35"/>
        <end position="47"/>
    </location>
</feature>
<keyword evidence="2" id="KW-1133">Transmembrane helix</keyword>
<feature type="compositionally biased region" description="Low complexity" evidence="1">
    <location>
        <begin position="269"/>
        <end position="285"/>
    </location>
</feature>
<keyword evidence="2" id="KW-0812">Transmembrane</keyword>
<evidence type="ECO:0000313" key="3">
    <source>
        <dbReference type="EMBL" id="EFJ45111.1"/>
    </source>
</evidence>
<evidence type="ECO:0000313" key="4">
    <source>
        <dbReference type="Proteomes" id="UP000001058"/>
    </source>
</evidence>
<organism evidence="4">
    <name type="scientific">Volvox carteri f. nagariensis</name>
    <dbReference type="NCBI Taxonomy" id="3068"/>
    <lineage>
        <taxon>Eukaryota</taxon>
        <taxon>Viridiplantae</taxon>
        <taxon>Chlorophyta</taxon>
        <taxon>core chlorophytes</taxon>
        <taxon>Chlorophyceae</taxon>
        <taxon>CS clade</taxon>
        <taxon>Chlamydomonadales</taxon>
        <taxon>Volvocaceae</taxon>
        <taxon>Volvox</taxon>
    </lineage>
</organism>
<dbReference type="OrthoDB" id="541515at2759"/>
<reference evidence="3 4" key="1">
    <citation type="journal article" date="2010" name="Science">
        <title>Genomic analysis of organismal complexity in the multicellular green alga Volvox carteri.</title>
        <authorList>
            <person name="Prochnik S.E."/>
            <person name="Umen J."/>
            <person name="Nedelcu A.M."/>
            <person name="Hallmann A."/>
            <person name="Miller S.M."/>
            <person name="Nishii I."/>
            <person name="Ferris P."/>
            <person name="Kuo A."/>
            <person name="Mitros T."/>
            <person name="Fritz-Laylin L.K."/>
            <person name="Hellsten U."/>
            <person name="Chapman J."/>
            <person name="Simakov O."/>
            <person name="Rensing S.A."/>
            <person name="Terry A."/>
            <person name="Pangilinan J."/>
            <person name="Kapitonov V."/>
            <person name="Jurka J."/>
            <person name="Salamov A."/>
            <person name="Shapiro H."/>
            <person name="Schmutz J."/>
            <person name="Grimwood J."/>
            <person name="Lindquist E."/>
            <person name="Lucas S."/>
            <person name="Grigoriev I.V."/>
            <person name="Schmitt R."/>
            <person name="Kirk D."/>
            <person name="Rokhsar D.S."/>
        </authorList>
    </citation>
    <scope>NUCLEOTIDE SEQUENCE [LARGE SCALE GENOMIC DNA]</scope>
    <source>
        <strain evidence="4">f. Nagariensis / Eve</strain>
    </source>
</reference>